<proteinExistence type="predicted"/>
<accession>A0ABQ5EH03</accession>
<dbReference type="Proteomes" id="UP001151760">
    <property type="component" value="Unassembled WGS sequence"/>
</dbReference>
<organism evidence="1 2">
    <name type="scientific">Tanacetum coccineum</name>
    <dbReference type="NCBI Taxonomy" id="301880"/>
    <lineage>
        <taxon>Eukaryota</taxon>
        <taxon>Viridiplantae</taxon>
        <taxon>Streptophyta</taxon>
        <taxon>Embryophyta</taxon>
        <taxon>Tracheophyta</taxon>
        <taxon>Spermatophyta</taxon>
        <taxon>Magnoliopsida</taxon>
        <taxon>eudicotyledons</taxon>
        <taxon>Gunneridae</taxon>
        <taxon>Pentapetalae</taxon>
        <taxon>asterids</taxon>
        <taxon>campanulids</taxon>
        <taxon>Asterales</taxon>
        <taxon>Asteraceae</taxon>
        <taxon>Asteroideae</taxon>
        <taxon>Anthemideae</taxon>
        <taxon>Anthemidinae</taxon>
        <taxon>Tanacetum</taxon>
    </lineage>
</organism>
<comment type="caution">
    <text evidence="1">The sequence shown here is derived from an EMBL/GenBank/DDBJ whole genome shotgun (WGS) entry which is preliminary data.</text>
</comment>
<keyword evidence="2" id="KW-1185">Reference proteome</keyword>
<sequence length="331" mass="38905">MMIYLKYMAGYKMGYFKEIEALTAEASRSEPIQEQPTKKPKELSKEELKKMLEIVLVEEIKVNALQVKYPIIDWEIHTEGSRKYWKINRVRNIIKAYQVFEDMLKGFDREDLVTLWSLVKERFRSAEPTEDMERALWVELKRLFKPDKDDVLWKLQKYMHDPLTWRLYDTCGVHHVSSTRGHDIYMLTEKDYPLSTTVMGLMLSRRLQVEEDSEMARDLGGILTMTYTTSTTKTKAAQYDLPGIEDMVPNIWILVKVAYDKYALWGIFYAFGRGMQSRGDVYSTKCILEVTHVSVMRKHEYGYLEEIVVRRAVNNRLSNLSGDDVPDFEDL</sequence>
<evidence type="ECO:0000313" key="2">
    <source>
        <dbReference type="Proteomes" id="UP001151760"/>
    </source>
</evidence>
<name>A0ABQ5EH03_9ASTR</name>
<gene>
    <name evidence="1" type="ORF">Tco_0976363</name>
</gene>
<reference evidence="1" key="2">
    <citation type="submission" date="2022-01" db="EMBL/GenBank/DDBJ databases">
        <authorList>
            <person name="Yamashiro T."/>
            <person name="Shiraishi A."/>
            <person name="Satake H."/>
            <person name="Nakayama K."/>
        </authorList>
    </citation>
    <scope>NUCLEOTIDE SEQUENCE</scope>
</reference>
<dbReference type="EMBL" id="BQNB010016301">
    <property type="protein sequence ID" value="GJT50206.1"/>
    <property type="molecule type" value="Genomic_DNA"/>
</dbReference>
<reference evidence="1" key="1">
    <citation type="journal article" date="2022" name="Int. J. Mol. Sci.">
        <title>Draft Genome of Tanacetum Coccineum: Genomic Comparison of Closely Related Tanacetum-Family Plants.</title>
        <authorList>
            <person name="Yamashiro T."/>
            <person name="Shiraishi A."/>
            <person name="Nakayama K."/>
            <person name="Satake H."/>
        </authorList>
    </citation>
    <scope>NUCLEOTIDE SEQUENCE</scope>
</reference>
<evidence type="ECO:0000313" key="1">
    <source>
        <dbReference type="EMBL" id="GJT50206.1"/>
    </source>
</evidence>
<protein>
    <submittedName>
        <fullName evidence="1">Uncharacterized protein</fullName>
    </submittedName>
</protein>